<organism evidence="1 2">
    <name type="scientific">Bacteroides ovatus</name>
    <dbReference type="NCBI Taxonomy" id="28116"/>
    <lineage>
        <taxon>Bacteria</taxon>
        <taxon>Pseudomonadati</taxon>
        <taxon>Bacteroidota</taxon>
        <taxon>Bacteroidia</taxon>
        <taxon>Bacteroidales</taxon>
        <taxon>Bacteroidaceae</taxon>
        <taxon>Bacteroides</taxon>
    </lineage>
</organism>
<dbReference type="AlphaFoldDB" id="A0AAP9DM44"/>
<evidence type="ECO:0000313" key="2">
    <source>
        <dbReference type="Proteomes" id="UP000318823"/>
    </source>
</evidence>
<dbReference type="Proteomes" id="UP000318823">
    <property type="component" value="Chromosome"/>
</dbReference>
<sequence length="162" mass="18777">MKRRSCSLGFKVVFMIIFIMYFMQSCSSDTVISDDLFCMTVMTKSNDFIEPELTHKDSILVDSITKLDEFKSYAMATRQLIKKIQPLMESDLWDKEPLGEYQNRKDSINALVLKISKHKDIQNDWNSYVESYKSFIKLMENAQLSSTIKTILVVKVITSSDD</sequence>
<accession>A0AAP9DM44</accession>
<gene>
    <name evidence="1" type="ORF">DYI28_21085</name>
</gene>
<proteinExistence type="predicted"/>
<dbReference type="PROSITE" id="PS51257">
    <property type="entry name" value="PROKAR_LIPOPROTEIN"/>
    <property type="match status" value="1"/>
</dbReference>
<protein>
    <submittedName>
        <fullName evidence="1">Uncharacterized protein</fullName>
    </submittedName>
</protein>
<evidence type="ECO:0000313" key="1">
    <source>
        <dbReference type="EMBL" id="QDM10991.1"/>
    </source>
</evidence>
<dbReference type="EMBL" id="CP041395">
    <property type="protein sequence ID" value="QDM10991.1"/>
    <property type="molecule type" value="Genomic_DNA"/>
</dbReference>
<name>A0AAP9DM44_BACOV</name>
<dbReference type="RefSeq" id="WP_139147505.1">
    <property type="nucleotide sequence ID" value="NZ_CAXSRA010000007.1"/>
</dbReference>
<reference evidence="2" key="1">
    <citation type="journal article" date="2018" name="J. Anim. Genet.">
        <title>Acquired interbacterial defense systems protect against interspecies antagonism in the human gut microbiome.</title>
        <authorList>
            <person name="Ross B.D."/>
            <person name="Verster A.J."/>
            <person name="Radey M.C."/>
            <person name="Schmidtke D.T."/>
            <person name="Pope C.E."/>
            <person name="Hoffman L.R."/>
            <person name="Hajjar A."/>
            <person name="Peterson S.B."/>
            <person name="Borenstein E."/>
            <person name="Mougous J."/>
        </authorList>
    </citation>
    <scope>NUCLEOTIDE SEQUENCE [LARGE SCALE GENOMIC DNA]</scope>
    <source>
        <strain evidence="2">3725 D1 iv</strain>
    </source>
</reference>